<dbReference type="InterPro" id="IPR000702">
    <property type="entry name" value="Ribosomal_uL6-like"/>
</dbReference>
<dbReference type="GO" id="GO:0003735">
    <property type="term" value="F:structural constituent of ribosome"/>
    <property type="evidence" value="ECO:0007669"/>
    <property type="project" value="InterPro"/>
</dbReference>
<evidence type="ECO:0000256" key="2">
    <source>
        <dbReference type="ARBA" id="ARBA00022980"/>
    </source>
</evidence>
<dbReference type="InterPro" id="IPR036789">
    <property type="entry name" value="Ribosomal_uL6-like_a/b-dom_sf"/>
</dbReference>
<sequence length="251" mass="28274">MLINLQNNIEIENKKKTHHLEITGPLGRIAFVWKKYDLNCDYSYRLLKDQIALNSLQLTHLNALYPRSESNHAHQTHEAKSTSSMGVAASIIIDNNGSQTKTSKLTLFLDSSLLGALEQKKQSGVKAKRMTPLGQSRQWSCLPVLAQKIQGVSRGYFVYLRVVGVGYRVFLSQNILTFKLGFSHFYKVKVPKSTRVFLPEPTLLCLYGIDKNQVTQVAASIKRIKPPSVYKGKGIKLLKDSIRLKEGKKKS</sequence>
<keyword evidence="3 4" id="KW-0687">Ribonucleoprotein</keyword>
<evidence type="ECO:0000256" key="1">
    <source>
        <dbReference type="ARBA" id="ARBA00009356"/>
    </source>
</evidence>
<keyword evidence="6" id="KW-0496">Mitochondrion</keyword>
<gene>
    <name evidence="6" type="primary">rpl6</name>
</gene>
<organism evidence="6">
    <name type="scientific">Scherffelia dubia</name>
    <name type="common">Green alga</name>
    <name type="synonym">Chlamydomonas dubia</name>
    <dbReference type="NCBI Taxonomy" id="3190"/>
    <lineage>
        <taxon>Eukaryota</taxon>
        <taxon>Viridiplantae</taxon>
        <taxon>Chlorophyta</taxon>
        <taxon>core chlorophytes</taxon>
        <taxon>Chlorodendrophyceae</taxon>
        <taxon>Chlorodendrales</taxon>
        <taxon>Chlorodendraceae</taxon>
        <taxon>Scherffelia</taxon>
    </lineage>
</organism>
<dbReference type="InterPro" id="IPR019906">
    <property type="entry name" value="Ribosomal_uL6_bac-type"/>
</dbReference>
<evidence type="ECO:0000259" key="5">
    <source>
        <dbReference type="Pfam" id="PF00347"/>
    </source>
</evidence>
<dbReference type="SUPFAM" id="SSF56053">
    <property type="entry name" value="Ribosomal protein L6"/>
    <property type="match status" value="1"/>
</dbReference>
<dbReference type="PANTHER" id="PTHR11655:SF14">
    <property type="entry name" value="LARGE RIBOSOMAL SUBUNIT PROTEIN UL6M"/>
    <property type="match status" value="1"/>
</dbReference>
<dbReference type="AlphaFoldDB" id="A0A650ARA4"/>
<geneLocation type="mitochondrion" evidence="6"/>
<dbReference type="GO" id="GO:0006412">
    <property type="term" value="P:translation"/>
    <property type="evidence" value="ECO:0007669"/>
    <property type="project" value="InterPro"/>
</dbReference>
<feature type="domain" description="Large ribosomal subunit protein uL6 alpha-beta" evidence="5">
    <location>
        <begin position="163"/>
        <end position="236"/>
    </location>
</feature>
<keyword evidence="2 4" id="KW-0689">Ribosomal protein</keyword>
<name>A0A650ARA4_SCHDU</name>
<dbReference type="InterPro" id="IPR020040">
    <property type="entry name" value="Ribosomal_uL6_a/b-dom"/>
</dbReference>
<evidence type="ECO:0000256" key="4">
    <source>
        <dbReference type="RuleBase" id="RU003869"/>
    </source>
</evidence>
<evidence type="ECO:0000313" key="6">
    <source>
        <dbReference type="EMBL" id="QGP70678.1"/>
    </source>
</evidence>
<accession>A0A650ARA4</accession>
<dbReference type="EMBL" id="MN642088">
    <property type="protein sequence ID" value="QGP70678.1"/>
    <property type="molecule type" value="Genomic_DNA"/>
</dbReference>
<proteinExistence type="inferred from homology"/>
<dbReference type="InterPro" id="IPR002358">
    <property type="entry name" value="Ribosomal_uL6_CS"/>
</dbReference>
<comment type="similarity">
    <text evidence="1 4">Belongs to the universal ribosomal protein uL6 family.</text>
</comment>
<evidence type="ECO:0000256" key="3">
    <source>
        <dbReference type="ARBA" id="ARBA00023274"/>
    </source>
</evidence>
<dbReference type="GO" id="GO:1990904">
    <property type="term" value="C:ribonucleoprotein complex"/>
    <property type="evidence" value="ECO:0007669"/>
    <property type="project" value="UniProtKB-KW"/>
</dbReference>
<dbReference type="Gene3D" id="3.90.930.12">
    <property type="entry name" value="Ribosomal protein L6, alpha-beta domain"/>
    <property type="match status" value="1"/>
</dbReference>
<dbReference type="GO" id="GO:0005840">
    <property type="term" value="C:ribosome"/>
    <property type="evidence" value="ECO:0007669"/>
    <property type="project" value="UniProtKB-KW"/>
</dbReference>
<protein>
    <submittedName>
        <fullName evidence="6">Ribosomal protein L6</fullName>
    </submittedName>
</protein>
<dbReference type="GO" id="GO:0019843">
    <property type="term" value="F:rRNA binding"/>
    <property type="evidence" value="ECO:0007669"/>
    <property type="project" value="InterPro"/>
</dbReference>
<dbReference type="PANTHER" id="PTHR11655">
    <property type="entry name" value="60S/50S RIBOSOMAL PROTEIN L6/L9"/>
    <property type="match status" value="1"/>
</dbReference>
<dbReference type="PRINTS" id="PR00059">
    <property type="entry name" value="RIBOSOMALL6"/>
</dbReference>
<dbReference type="RefSeq" id="YP_009720878.1">
    <property type="nucleotide sequence ID" value="NC_045363.1"/>
</dbReference>
<reference evidence="6" key="1">
    <citation type="submission" date="2019-11" db="EMBL/GenBank/DDBJ databases">
        <title>Complete mitogenomes of the chlorophyte green algae Scherffelia dubia and Tetraselmis sp. CCMP 881 (Chlorodendrophyceae).</title>
        <authorList>
            <person name="Turmel M."/>
            <person name="Otis C."/>
            <person name="de Cambiaire J.-C."/>
            <person name="Lemieux C."/>
        </authorList>
    </citation>
    <scope>NUCLEOTIDE SEQUENCE</scope>
</reference>
<dbReference type="PROSITE" id="PS00525">
    <property type="entry name" value="RIBOSOMAL_L6_1"/>
    <property type="match status" value="1"/>
</dbReference>
<dbReference type="GeneID" id="42909400"/>
<dbReference type="Pfam" id="PF00347">
    <property type="entry name" value="Ribosomal_L6"/>
    <property type="match status" value="1"/>
</dbReference>